<evidence type="ECO:0000313" key="2">
    <source>
        <dbReference type="Proteomes" id="UP000785679"/>
    </source>
</evidence>
<comment type="caution">
    <text evidence="1">The sequence shown here is derived from an EMBL/GenBank/DDBJ whole genome shotgun (WGS) entry which is preliminary data.</text>
</comment>
<keyword evidence="2" id="KW-1185">Reference proteome</keyword>
<proteinExistence type="predicted"/>
<dbReference type="AlphaFoldDB" id="A0A8J8T7G6"/>
<accession>A0A8J8T7G6</accession>
<sequence>MLSLPHINFFIINGLGITGAPPLELHPARHISPAAPIGVRAQEGAQKEQEEAVVEGTEAQLQVQGDRHIWAVDITHLQRRQLLQNDPRCHSVPARSADNDRLHHLPVGQLRAKRGPPGEQAELHAGPRWGGVSQAQEVRVRDRHIDWEGDRPQLRLLLDQVGEL</sequence>
<dbReference type="Proteomes" id="UP000785679">
    <property type="component" value="Unassembled WGS sequence"/>
</dbReference>
<reference evidence="1" key="1">
    <citation type="submission" date="2019-06" db="EMBL/GenBank/DDBJ databases">
        <authorList>
            <person name="Zheng W."/>
        </authorList>
    </citation>
    <scope>NUCLEOTIDE SEQUENCE</scope>
    <source>
        <strain evidence="1">QDHG01</strain>
    </source>
</reference>
<name>A0A8J8T7G6_HALGN</name>
<organism evidence="1 2">
    <name type="scientific">Halteria grandinella</name>
    <dbReference type="NCBI Taxonomy" id="5974"/>
    <lineage>
        <taxon>Eukaryota</taxon>
        <taxon>Sar</taxon>
        <taxon>Alveolata</taxon>
        <taxon>Ciliophora</taxon>
        <taxon>Intramacronucleata</taxon>
        <taxon>Spirotrichea</taxon>
        <taxon>Stichotrichia</taxon>
        <taxon>Sporadotrichida</taxon>
        <taxon>Halteriidae</taxon>
        <taxon>Halteria</taxon>
    </lineage>
</organism>
<gene>
    <name evidence="1" type="ORF">FGO68_gene12594</name>
</gene>
<evidence type="ECO:0000313" key="1">
    <source>
        <dbReference type="EMBL" id="TNV84291.1"/>
    </source>
</evidence>
<protein>
    <submittedName>
        <fullName evidence="1">Uncharacterized protein</fullName>
    </submittedName>
</protein>
<dbReference type="EMBL" id="RRYP01002929">
    <property type="protein sequence ID" value="TNV84291.1"/>
    <property type="molecule type" value="Genomic_DNA"/>
</dbReference>